<dbReference type="EMBL" id="LLXI01001036">
    <property type="protein sequence ID" value="PKY51513.1"/>
    <property type="molecule type" value="Genomic_DNA"/>
</dbReference>
<name>A0A2I1GY13_9GLOM</name>
<sequence>MEAFWVVWTTERGVSRKGLLGCAWSNSIVVCSSEVSTDGMIYLSALSQFAFLCNRFDLGLCFLIDFELEVRTFIIMQNNYVKTTSKVDDINDNKKRFAISMACCQYYQEEEGDSAPPKRFLKHIRKVDHTQDL</sequence>
<reference evidence="1 2" key="1">
    <citation type="submission" date="2015-10" db="EMBL/GenBank/DDBJ databases">
        <title>Genome analyses suggest a sexual origin of heterokaryosis in a supposedly ancient asexual fungus.</title>
        <authorList>
            <person name="Ropars J."/>
            <person name="Sedzielewska K."/>
            <person name="Noel J."/>
            <person name="Charron P."/>
            <person name="Farinelli L."/>
            <person name="Marton T."/>
            <person name="Kruger M."/>
            <person name="Pelin A."/>
            <person name="Brachmann A."/>
            <person name="Corradi N."/>
        </authorList>
    </citation>
    <scope>NUCLEOTIDE SEQUENCE [LARGE SCALE GENOMIC DNA]</scope>
    <source>
        <strain evidence="1 2">A4</strain>
    </source>
</reference>
<gene>
    <name evidence="1" type="ORF">RhiirA4_468598</name>
</gene>
<organism evidence="1 2">
    <name type="scientific">Rhizophagus irregularis</name>
    <dbReference type="NCBI Taxonomy" id="588596"/>
    <lineage>
        <taxon>Eukaryota</taxon>
        <taxon>Fungi</taxon>
        <taxon>Fungi incertae sedis</taxon>
        <taxon>Mucoromycota</taxon>
        <taxon>Glomeromycotina</taxon>
        <taxon>Glomeromycetes</taxon>
        <taxon>Glomerales</taxon>
        <taxon>Glomeraceae</taxon>
        <taxon>Rhizophagus</taxon>
    </lineage>
</organism>
<dbReference type="Proteomes" id="UP000234323">
    <property type="component" value="Unassembled WGS sequence"/>
</dbReference>
<dbReference type="AlphaFoldDB" id="A0A2I1GY13"/>
<evidence type="ECO:0000313" key="1">
    <source>
        <dbReference type="EMBL" id="PKY51513.1"/>
    </source>
</evidence>
<evidence type="ECO:0000313" key="2">
    <source>
        <dbReference type="Proteomes" id="UP000234323"/>
    </source>
</evidence>
<protein>
    <submittedName>
        <fullName evidence="1">Uncharacterized protein</fullName>
    </submittedName>
</protein>
<comment type="caution">
    <text evidence="1">The sequence shown here is derived from an EMBL/GenBank/DDBJ whole genome shotgun (WGS) entry which is preliminary data.</text>
</comment>
<keyword evidence="2" id="KW-1185">Reference proteome</keyword>
<accession>A0A2I1GY13</accession>
<proteinExistence type="predicted"/>